<evidence type="ECO:0000256" key="1">
    <source>
        <dbReference type="SAM" id="Phobius"/>
    </source>
</evidence>
<keyword evidence="1" id="KW-0472">Membrane</keyword>
<proteinExistence type="predicted"/>
<evidence type="ECO:0000313" key="2">
    <source>
        <dbReference type="Ensembl" id="ENSACUP00000013084.1"/>
    </source>
</evidence>
<keyword evidence="1" id="KW-0812">Transmembrane</keyword>
<keyword evidence="3" id="KW-1185">Reference proteome</keyword>
<dbReference type="Ensembl" id="ENSACUT00000013960.1">
    <property type="protein sequence ID" value="ENSACUP00000013084.1"/>
    <property type="gene ID" value="ENSACUG00000008835.1"/>
</dbReference>
<sequence length="105" mass="11510">YLLPVLKLAGGMGRGELLTFEERSKYSGRHSIAPREPQGMGAAQGCCPAQAGMWARGIMGLFWLIPGCPSGSFPSLIWLMLKRTWAIKMTQPAGIFFSSSLMWLC</sequence>
<dbReference type="Proteomes" id="UP000472269">
    <property type="component" value="Unplaced"/>
</dbReference>
<reference evidence="2" key="1">
    <citation type="submission" date="2025-08" db="UniProtKB">
        <authorList>
            <consortium name="Ensembl"/>
        </authorList>
    </citation>
    <scope>IDENTIFICATION</scope>
</reference>
<protein>
    <submittedName>
        <fullName evidence="2">Uncharacterized protein</fullName>
    </submittedName>
</protein>
<keyword evidence="1" id="KW-1133">Transmembrane helix</keyword>
<organism evidence="2 3">
    <name type="scientific">Athene cunicularia</name>
    <name type="common">Burrowing owl</name>
    <name type="synonym">Speotyto cunicularia</name>
    <dbReference type="NCBI Taxonomy" id="194338"/>
    <lineage>
        <taxon>Eukaryota</taxon>
        <taxon>Metazoa</taxon>
        <taxon>Chordata</taxon>
        <taxon>Craniata</taxon>
        <taxon>Vertebrata</taxon>
        <taxon>Euteleostomi</taxon>
        <taxon>Archelosauria</taxon>
        <taxon>Archosauria</taxon>
        <taxon>Dinosauria</taxon>
        <taxon>Saurischia</taxon>
        <taxon>Theropoda</taxon>
        <taxon>Coelurosauria</taxon>
        <taxon>Aves</taxon>
        <taxon>Neognathae</taxon>
        <taxon>Neoaves</taxon>
        <taxon>Telluraves</taxon>
        <taxon>Strigiformes</taxon>
        <taxon>Strigidae</taxon>
        <taxon>Athene</taxon>
    </lineage>
</organism>
<accession>A0A663MME8</accession>
<reference evidence="2" key="2">
    <citation type="submission" date="2025-09" db="UniProtKB">
        <authorList>
            <consortium name="Ensembl"/>
        </authorList>
    </citation>
    <scope>IDENTIFICATION</scope>
</reference>
<name>A0A663MME8_ATHCN</name>
<feature type="transmembrane region" description="Helical" evidence="1">
    <location>
        <begin position="61"/>
        <end position="81"/>
    </location>
</feature>
<dbReference type="AlphaFoldDB" id="A0A663MME8"/>
<evidence type="ECO:0000313" key="3">
    <source>
        <dbReference type="Proteomes" id="UP000472269"/>
    </source>
</evidence>